<organism evidence="3 4">
    <name type="scientific">Sporosarcina limicola</name>
    <dbReference type="NCBI Taxonomy" id="34101"/>
    <lineage>
        <taxon>Bacteria</taxon>
        <taxon>Bacillati</taxon>
        <taxon>Bacillota</taxon>
        <taxon>Bacilli</taxon>
        <taxon>Bacillales</taxon>
        <taxon>Caryophanaceae</taxon>
        <taxon>Sporosarcina</taxon>
    </lineage>
</organism>
<accession>A0A927MI83</accession>
<dbReference type="InterPro" id="IPR000794">
    <property type="entry name" value="Beta-ketoacyl_synthase"/>
</dbReference>
<dbReference type="EC" id="2.3.1.179" evidence="3"/>
<dbReference type="Pfam" id="PF00109">
    <property type="entry name" value="ketoacyl-synt"/>
    <property type="match status" value="1"/>
</dbReference>
<evidence type="ECO:0000256" key="1">
    <source>
        <dbReference type="ARBA" id="ARBA00022679"/>
    </source>
</evidence>
<dbReference type="PANTHER" id="PTHR11712:SF336">
    <property type="entry name" value="3-OXOACYL-[ACYL-CARRIER-PROTEIN] SYNTHASE, MITOCHONDRIAL"/>
    <property type="match status" value="1"/>
</dbReference>
<sequence>MGEIAITGIGCITPWGDEISSLSKALIMKTQNNSINQVEDFDVKRYIMKKGLRSLQKSTQMALASTQLALKDAQHDLKDNEHDRLGVFVGNSMSYLNNISDFLDDVYEVGAELVSPIKFPNTVLNNISGWVSIVFDAKGVNNTVNSGNTSSLDALLLAKNYIENGIIDKAIVVGVEEINLGVLHNEFNGGLPDRKMTEASITLILEKSDLQNNKVYGYLDDIFSWQEHTFNEKDYAYNLEKILSKITSTTIREVYFGSSNSCDKVTENEVKKMYGDDTDQYNISSHIGISYAVSGFIKVVLSLLNDGKKIIIETNETGNKSVLSIESKRTGKI</sequence>
<dbReference type="GO" id="GO:0004315">
    <property type="term" value="F:3-oxoacyl-[acyl-carrier-protein] synthase activity"/>
    <property type="evidence" value="ECO:0007669"/>
    <property type="project" value="UniProtKB-EC"/>
</dbReference>
<dbReference type="SUPFAM" id="SSF53901">
    <property type="entry name" value="Thiolase-like"/>
    <property type="match status" value="1"/>
</dbReference>
<dbReference type="Gene3D" id="3.40.47.10">
    <property type="match status" value="1"/>
</dbReference>
<dbReference type="EMBL" id="JADBEL010000011">
    <property type="protein sequence ID" value="MBE1555098.1"/>
    <property type="molecule type" value="Genomic_DNA"/>
</dbReference>
<evidence type="ECO:0000313" key="4">
    <source>
        <dbReference type="Proteomes" id="UP000658225"/>
    </source>
</evidence>
<feature type="domain" description="Beta-ketoacyl synthase-like N-terminal" evidence="2">
    <location>
        <begin position="33"/>
        <end position="176"/>
    </location>
</feature>
<comment type="caution">
    <text evidence="3">The sequence shown here is derived from an EMBL/GenBank/DDBJ whole genome shotgun (WGS) entry which is preliminary data.</text>
</comment>
<evidence type="ECO:0000259" key="2">
    <source>
        <dbReference type="Pfam" id="PF00109"/>
    </source>
</evidence>
<name>A0A927MI83_9BACL</name>
<keyword evidence="3" id="KW-0012">Acyltransferase</keyword>
<dbReference type="PANTHER" id="PTHR11712">
    <property type="entry name" value="POLYKETIDE SYNTHASE-RELATED"/>
    <property type="match status" value="1"/>
</dbReference>
<dbReference type="InterPro" id="IPR014030">
    <property type="entry name" value="Ketoacyl_synth_N"/>
</dbReference>
<dbReference type="InterPro" id="IPR016039">
    <property type="entry name" value="Thiolase-like"/>
</dbReference>
<dbReference type="RefSeq" id="WP_192598845.1">
    <property type="nucleotide sequence ID" value="NZ_JADBEL010000011.1"/>
</dbReference>
<reference evidence="3" key="1">
    <citation type="submission" date="2020-10" db="EMBL/GenBank/DDBJ databases">
        <title>Genomic Encyclopedia of Type Strains, Phase IV (KMG-IV): sequencing the most valuable type-strain genomes for metagenomic binning, comparative biology and taxonomic classification.</title>
        <authorList>
            <person name="Goeker M."/>
        </authorList>
    </citation>
    <scope>NUCLEOTIDE SEQUENCE</scope>
    <source>
        <strain evidence="3">DSM 13886</strain>
    </source>
</reference>
<dbReference type="Proteomes" id="UP000658225">
    <property type="component" value="Unassembled WGS sequence"/>
</dbReference>
<keyword evidence="4" id="KW-1185">Reference proteome</keyword>
<gene>
    <name evidence="3" type="ORF">H4683_002197</name>
</gene>
<dbReference type="AlphaFoldDB" id="A0A927MI83"/>
<proteinExistence type="predicted"/>
<protein>
    <submittedName>
        <fullName evidence="3">3-oxoacyl-[acyl-carrier-protein] synthase II</fullName>
        <ecNumber evidence="3">2.3.1.179</ecNumber>
    </submittedName>
</protein>
<dbReference type="GO" id="GO:0006633">
    <property type="term" value="P:fatty acid biosynthetic process"/>
    <property type="evidence" value="ECO:0007669"/>
    <property type="project" value="TreeGrafter"/>
</dbReference>
<evidence type="ECO:0000313" key="3">
    <source>
        <dbReference type="EMBL" id="MBE1555098.1"/>
    </source>
</evidence>
<keyword evidence="1 3" id="KW-0808">Transferase</keyword>